<keyword evidence="7 14" id="KW-0004">4Fe-4S</keyword>
<name>A9KRE1_LACP7</name>
<dbReference type="RefSeq" id="WP_012199669.1">
    <property type="nucleotide sequence ID" value="NC_010001.1"/>
</dbReference>
<dbReference type="PROSITE" id="PS51918">
    <property type="entry name" value="RADICAL_SAM"/>
    <property type="match status" value="1"/>
</dbReference>
<dbReference type="EMBL" id="CP000885">
    <property type="protein sequence ID" value="ABX42015.1"/>
    <property type="molecule type" value="Genomic_DNA"/>
</dbReference>
<dbReference type="NCBIfam" id="TIGR00238">
    <property type="entry name" value="KamA family radical SAM protein"/>
    <property type="match status" value="1"/>
</dbReference>
<dbReference type="InterPro" id="IPR003739">
    <property type="entry name" value="Lys_aminomutase/Glu_NH3_mut"/>
</dbReference>
<dbReference type="PANTHER" id="PTHR30538">
    <property type="entry name" value="LYSINE 2,3-AMINOMUTASE-RELATED"/>
    <property type="match status" value="1"/>
</dbReference>
<comment type="cofactor">
    <cofactor evidence="3">
        <name>[4Fe-4S] cluster</name>
        <dbReference type="ChEBI" id="CHEBI:49883"/>
    </cofactor>
</comment>
<evidence type="ECO:0000256" key="10">
    <source>
        <dbReference type="ARBA" id="ARBA00022898"/>
    </source>
</evidence>
<evidence type="ECO:0000259" key="16">
    <source>
        <dbReference type="PROSITE" id="PS51918"/>
    </source>
</evidence>
<dbReference type="GO" id="GO:0046872">
    <property type="term" value="F:metal ion binding"/>
    <property type="evidence" value="ECO:0007669"/>
    <property type="project" value="UniProtKB-KW"/>
</dbReference>
<evidence type="ECO:0000256" key="8">
    <source>
        <dbReference type="ARBA" id="ARBA00022691"/>
    </source>
</evidence>
<dbReference type="eggNOG" id="COG1509">
    <property type="taxonomic scope" value="Bacteria"/>
</dbReference>
<evidence type="ECO:0000313" key="17">
    <source>
        <dbReference type="EMBL" id="ABX42015.1"/>
    </source>
</evidence>
<dbReference type="InterPro" id="IPR013785">
    <property type="entry name" value="Aldolase_TIM"/>
</dbReference>
<evidence type="ECO:0000256" key="2">
    <source>
        <dbReference type="ARBA" id="ARBA00001933"/>
    </source>
</evidence>
<dbReference type="InterPro" id="IPR025895">
    <property type="entry name" value="LAM_C_dom"/>
</dbReference>
<dbReference type="Gene3D" id="3.20.20.70">
    <property type="entry name" value="Aldolase class I"/>
    <property type="match status" value="1"/>
</dbReference>
<evidence type="ECO:0000256" key="13">
    <source>
        <dbReference type="ARBA" id="ARBA00023235"/>
    </source>
</evidence>
<reference evidence="18" key="1">
    <citation type="submission" date="2007-11" db="EMBL/GenBank/DDBJ databases">
        <title>Complete genome sequence of Clostridium phytofermentans ISDg.</title>
        <authorList>
            <person name="Leschine S.B."/>
            <person name="Warnick T.A."/>
            <person name="Blanchard J.L."/>
            <person name="Schnell D.J."/>
            <person name="Petit E.L."/>
            <person name="LaTouf W.G."/>
            <person name="Copeland A."/>
            <person name="Lucas S."/>
            <person name="Lapidus A."/>
            <person name="Barry K."/>
            <person name="Glavina del Rio T."/>
            <person name="Dalin E."/>
            <person name="Tice H."/>
            <person name="Pitluck S."/>
            <person name="Kiss H."/>
            <person name="Brettin T."/>
            <person name="Bruce D."/>
            <person name="Detter J.C."/>
            <person name="Han C."/>
            <person name="Kuske C."/>
            <person name="Schmutz J."/>
            <person name="Larimer F."/>
            <person name="Land M."/>
            <person name="Hauser L."/>
            <person name="Kyrpides N."/>
            <person name="Kim E.A."/>
            <person name="Richardson P."/>
        </authorList>
    </citation>
    <scope>NUCLEOTIDE SEQUENCE [LARGE SCALE GENOMIC DNA]</scope>
    <source>
        <strain evidence="18">ATCC 700394 / DSM 18823 / ISDg</strain>
    </source>
</reference>
<evidence type="ECO:0000256" key="7">
    <source>
        <dbReference type="ARBA" id="ARBA00022485"/>
    </source>
</evidence>
<protein>
    <recommendedName>
        <fullName evidence="6">L-lysine 2,3-aminomutase</fullName>
        <ecNumber evidence="5">5.4.3.2</ecNumber>
    </recommendedName>
</protein>
<dbReference type="PANTHER" id="PTHR30538:SF1">
    <property type="entry name" value="L-LYSINE 2,3-AMINOMUTASE"/>
    <property type="match status" value="1"/>
</dbReference>
<evidence type="ECO:0000256" key="12">
    <source>
        <dbReference type="ARBA" id="ARBA00023014"/>
    </source>
</evidence>
<keyword evidence="18" id="KW-1185">Reference proteome</keyword>
<dbReference type="InterPro" id="IPR022459">
    <property type="entry name" value="Lysine_aminomutase"/>
</dbReference>
<dbReference type="SUPFAM" id="SSF102114">
    <property type="entry name" value="Radical SAM enzymes"/>
    <property type="match status" value="1"/>
</dbReference>
<evidence type="ECO:0000256" key="15">
    <source>
        <dbReference type="PIRSR" id="PIRSR603739-50"/>
    </source>
</evidence>
<feature type="domain" description="Radical SAM core" evidence="16">
    <location>
        <begin position="110"/>
        <end position="322"/>
    </location>
</feature>
<dbReference type="InterPro" id="IPR058240">
    <property type="entry name" value="rSAM_sf"/>
</dbReference>
<dbReference type="Gene3D" id="6.10.140.1170">
    <property type="match status" value="1"/>
</dbReference>
<organism evidence="17 18">
    <name type="scientific">Lachnoclostridium phytofermentans (strain ATCC 700394 / DSM 18823 / ISDg)</name>
    <name type="common">Clostridium phytofermentans</name>
    <dbReference type="NCBI Taxonomy" id="357809"/>
    <lineage>
        <taxon>Bacteria</taxon>
        <taxon>Bacillati</taxon>
        <taxon>Bacillota</taxon>
        <taxon>Clostridia</taxon>
        <taxon>Lachnospirales</taxon>
        <taxon>Lachnospiraceae</taxon>
    </lineage>
</organism>
<accession>A9KRE1</accession>
<evidence type="ECO:0000256" key="11">
    <source>
        <dbReference type="ARBA" id="ARBA00023004"/>
    </source>
</evidence>
<comment type="catalytic activity">
    <reaction evidence="1">
        <text>L-lysine = (3S)-3,6-diaminohexanoate</text>
        <dbReference type="Rhea" id="RHEA:19177"/>
        <dbReference type="ChEBI" id="CHEBI:32551"/>
        <dbReference type="ChEBI" id="CHEBI:57434"/>
        <dbReference type="EC" id="5.4.3.2"/>
    </reaction>
</comment>
<keyword evidence="12 14" id="KW-0411">Iron-sulfur</keyword>
<dbReference type="GO" id="GO:0050066">
    <property type="term" value="F:L-lysine 2,3-aminomutase activity"/>
    <property type="evidence" value="ECO:0007669"/>
    <property type="project" value="UniProtKB-EC"/>
</dbReference>
<sequence>MSEHIFHGKLIPDSDWYDWRWQFRNRITTVAELTESIDLTEQEKQEITQCLGKFRMAITPYYASLMDPTDRNCPIRMQAVPSNLENRILPCEMADPLNEEGESPVPGIVHRYPDRVLFLVTHQCSMYCRHCTRRRLVGEEDMVISDKEIDTAVEYIRSKEEIRDVLISGGDPLTMSDEKLEHILKKLRSIEHVEIIRIGTRVPVVLPMRITLELTNMLRNYEPIWINTHFNHPKEITKDSMDACARLVDAGIPLGNQSVLLRGINDSTDIMKDLLLKLVKNRIRPYYLYQCDLSQGLGHFRTRVETGIEMIHHLQGYISGYAIPKFVIDAPGGGGKIPVNPEYIISIDDNEVVMRNYKGDLYTYPQPPDIRYEKEFHLNAREVCDENDNLHNP</sequence>
<gene>
    <name evidence="17" type="ordered locus">Cphy_1643</name>
</gene>
<dbReference type="Proteomes" id="UP000000370">
    <property type="component" value="Chromosome"/>
</dbReference>
<evidence type="ECO:0000256" key="6">
    <source>
        <dbReference type="ARBA" id="ARBA00022363"/>
    </source>
</evidence>
<evidence type="ECO:0000256" key="5">
    <source>
        <dbReference type="ARBA" id="ARBA00012144"/>
    </source>
</evidence>
<dbReference type="AlphaFoldDB" id="A9KRE1"/>
<evidence type="ECO:0000256" key="3">
    <source>
        <dbReference type="ARBA" id="ARBA00001966"/>
    </source>
</evidence>
<dbReference type="HOGENOM" id="CLU_032161_0_0_9"/>
<keyword evidence="9 14" id="KW-0479">Metal-binding</keyword>
<evidence type="ECO:0000256" key="4">
    <source>
        <dbReference type="ARBA" id="ARBA00008703"/>
    </source>
</evidence>
<dbReference type="SFLD" id="SFLDS00029">
    <property type="entry name" value="Radical_SAM"/>
    <property type="match status" value="1"/>
</dbReference>
<evidence type="ECO:0000256" key="1">
    <source>
        <dbReference type="ARBA" id="ARBA00000911"/>
    </source>
</evidence>
<dbReference type="PIRSF" id="PIRSF004911">
    <property type="entry name" value="DUF160"/>
    <property type="match status" value="1"/>
</dbReference>
<dbReference type="Pfam" id="PF12544">
    <property type="entry name" value="LAM_C"/>
    <property type="match status" value="1"/>
</dbReference>
<evidence type="ECO:0000313" key="18">
    <source>
        <dbReference type="Proteomes" id="UP000000370"/>
    </source>
</evidence>
<evidence type="ECO:0000256" key="9">
    <source>
        <dbReference type="ARBA" id="ARBA00022723"/>
    </source>
</evidence>
<dbReference type="SFLD" id="SFLDF00283">
    <property type="entry name" value="L-lysine_2_3-aminomutase_(LAM"/>
    <property type="match status" value="1"/>
</dbReference>
<feature type="binding site" evidence="14">
    <location>
        <position position="128"/>
    </location>
    <ligand>
        <name>[4Fe-4S] cluster</name>
        <dbReference type="ChEBI" id="CHEBI:49883"/>
        <note>4Fe-4S-S-AdoMet</note>
    </ligand>
</feature>
<comment type="similarity">
    <text evidence="4">Belongs to the radical SAM superfamily. KamA family.</text>
</comment>
<feature type="modified residue" description="N6-(pyridoxal phosphate)lysine" evidence="15">
    <location>
        <position position="336"/>
    </location>
</feature>
<proteinExistence type="inferred from homology"/>
<dbReference type="FunFam" id="3.20.20.70:FF:000095">
    <property type="entry name" value="Lysine 2,3-aminomutase"/>
    <property type="match status" value="1"/>
</dbReference>
<dbReference type="GO" id="GO:0051539">
    <property type="term" value="F:4 iron, 4 sulfur cluster binding"/>
    <property type="evidence" value="ECO:0007669"/>
    <property type="project" value="UniProtKB-KW"/>
</dbReference>
<dbReference type="CDD" id="cd01335">
    <property type="entry name" value="Radical_SAM"/>
    <property type="match status" value="1"/>
</dbReference>
<feature type="binding site" evidence="14">
    <location>
        <position position="131"/>
    </location>
    <ligand>
        <name>[4Fe-4S] cluster</name>
        <dbReference type="ChEBI" id="CHEBI:49883"/>
        <note>4Fe-4S-S-AdoMet</note>
    </ligand>
</feature>
<feature type="binding site" evidence="14">
    <location>
        <position position="124"/>
    </location>
    <ligand>
        <name>[4Fe-4S] cluster</name>
        <dbReference type="ChEBI" id="CHEBI:49883"/>
        <note>4Fe-4S-S-AdoMet</note>
    </ligand>
</feature>
<keyword evidence="8" id="KW-0949">S-adenosyl-L-methionine</keyword>
<dbReference type="NCBIfam" id="TIGR03820">
    <property type="entry name" value="lys_2_3_AblA"/>
    <property type="match status" value="1"/>
</dbReference>
<dbReference type="KEGG" id="cpy:Cphy_1643"/>
<keyword evidence="11" id="KW-0408">Iron</keyword>
<dbReference type="InterPro" id="IPR007197">
    <property type="entry name" value="rSAM"/>
</dbReference>
<comment type="cofactor">
    <cofactor evidence="2 15">
        <name>pyridoxal 5'-phosphate</name>
        <dbReference type="ChEBI" id="CHEBI:597326"/>
    </cofactor>
</comment>
<dbReference type="STRING" id="357809.Cphy_1643"/>
<keyword evidence="13 17" id="KW-0413">Isomerase</keyword>
<dbReference type="Gene3D" id="6.20.120.40">
    <property type="match status" value="1"/>
</dbReference>
<dbReference type="OrthoDB" id="9768064at2"/>
<evidence type="ECO:0000256" key="14">
    <source>
        <dbReference type="PIRSR" id="PIRSR004911-1"/>
    </source>
</evidence>
<dbReference type="Pfam" id="PF04055">
    <property type="entry name" value="Radical_SAM"/>
    <property type="match status" value="1"/>
</dbReference>
<dbReference type="EC" id="5.4.3.2" evidence="5"/>
<dbReference type="SFLD" id="SFLDG01070">
    <property type="entry name" value="PLP-dependent"/>
    <property type="match status" value="1"/>
</dbReference>
<keyword evidence="10 15" id="KW-0663">Pyridoxal phosphate</keyword>